<reference evidence="2 3" key="1">
    <citation type="submission" date="2015-10" db="EMBL/GenBank/DDBJ databases">
        <title>Draft genome sequence of pyrrolomycin-producing Streptomyces vitaminophilus.</title>
        <authorList>
            <person name="Graham D.E."/>
            <person name="Mahan K.M."/>
            <person name="Klingeman D.M."/>
            <person name="Hettich R.L."/>
            <person name="Parry R.J."/>
        </authorList>
    </citation>
    <scope>NUCLEOTIDE SEQUENCE [LARGE SCALE GENOMIC DNA]</scope>
    <source>
        <strain evidence="2 3">ATCC 31673</strain>
    </source>
</reference>
<dbReference type="CDD" id="cd04301">
    <property type="entry name" value="NAT_SF"/>
    <property type="match status" value="1"/>
</dbReference>
<dbReference type="InterPro" id="IPR016181">
    <property type="entry name" value="Acyl_CoA_acyltransferase"/>
</dbReference>
<keyword evidence="3" id="KW-1185">Reference proteome</keyword>
<dbReference type="EMBL" id="LLZU01000018">
    <property type="protein sequence ID" value="KRV48874.1"/>
    <property type="molecule type" value="Genomic_DNA"/>
</dbReference>
<dbReference type="RefSeq" id="WP_018384594.1">
    <property type="nucleotide sequence ID" value="NZ_LLZU01000018.1"/>
</dbReference>
<dbReference type="GO" id="GO:0016747">
    <property type="term" value="F:acyltransferase activity, transferring groups other than amino-acyl groups"/>
    <property type="evidence" value="ECO:0007669"/>
    <property type="project" value="InterPro"/>
</dbReference>
<dbReference type="InterPro" id="IPR000182">
    <property type="entry name" value="GNAT_dom"/>
</dbReference>
<dbReference type="AlphaFoldDB" id="A0A0T6LRW3"/>
<evidence type="ECO:0000313" key="2">
    <source>
        <dbReference type="EMBL" id="KRV48874.1"/>
    </source>
</evidence>
<dbReference type="eggNOG" id="COG0454">
    <property type="taxonomic scope" value="Bacteria"/>
</dbReference>
<evidence type="ECO:0000259" key="1">
    <source>
        <dbReference type="PROSITE" id="PS51186"/>
    </source>
</evidence>
<dbReference type="OrthoDB" id="164800at2"/>
<evidence type="ECO:0000313" key="3">
    <source>
        <dbReference type="Proteomes" id="UP000050867"/>
    </source>
</evidence>
<accession>A0A0T6LRW3</accession>
<dbReference type="Pfam" id="PF00583">
    <property type="entry name" value="Acetyltransf_1"/>
    <property type="match status" value="1"/>
</dbReference>
<keyword evidence="2" id="KW-0808">Transferase</keyword>
<gene>
    <name evidence="2" type="ORF">AQ490_23760</name>
</gene>
<name>A0A0T6LRW3_WENVI</name>
<sequence>MRGVNGLTDPGDSLLAIYDNQLRGVFPNPSAGVWCDDDGPLLRVVGQTQALITGPQHIELHDDDLRRLITRQRDFFAERGLPVEWRTHRHDEPASLPSCLESAGFTPGREKTVLVGRAVDFAREPAPPPGVVLRRVAADHEMRRIAALASAVWGGDWTWLGDHLIQRIAAAPDETAVLVAEADGEVVAAAWLVYRPGTDFAGLRGGSTLAPYRGRGIYRSLIAARAQLAAGRGVKYLQVDASDESAPILRRLGFCSVTTTTPYLWTPSRTTS</sequence>
<dbReference type="STRING" id="76728.AQ490_23760"/>
<dbReference type="SUPFAM" id="SSF55729">
    <property type="entry name" value="Acyl-CoA N-acyltransferases (Nat)"/>
    <property type="match status" value="1"/>
</dbReference>
<dbReference type="PROSITE" id="PS51186">
    <property type="entry name" value="GNAT"/>
    <property type="match status" value="1"/>
</dbReference>
<protein>
    <submittedName>
        <fullName evidence="2">Acetyltransferase</fullName>
    </submittedName>
</protein>
<feature type="domain" description="N-acetyltransferase" evidence="1">
    <location>
        <begin position="131"/>
        <end position="272"/>
    </location>
</feature>
<dbReference type="Gene3D" id="3.40.630.30">
    <property type="match status" value="1"/>
</dbReference>
<proteinExistence type="predicted"/>
<organism evidence="2 3">
    <name type="scientific">Wenjunlia vitaminophila</name>
    <name type="common">Streptomyces vitaminophilus</name>
    <dbReference type="NCBI Taxonomy" id="76728"/>
    <lineage>
        <taxon>Bacteria</taxon>
        <taxon>Bacillati</taxon>
        <taxon>Actinomycetota</taxon>
        <taxon>Actinomycetes</taxon>
        <taxon>Kitasatosporales</taxon>
        <taxon>Streptomycetaceae</taxon>
        <taxon>Wenjunlia</taxon>
    </lineage>
</organism>
<comment type="caution">
    <text evidence="2">The sequence shown here is derived from an EMBL/GenBank/DDBJ whole genome shotgun (WGS) entry which is preliminary data.</text>
</comment>
<dbReference type="Proteomes" id="UP000050867">
    <property type="component" value="Unassembled WGS sequence"/>
</dbReference>